<dbReference type="SMART" id="SM00098">
    <property type="entry name" value="alkPPc"/>
    <property type="match status" value="1"/>
</dbReference>
<keyword evidence="4" id="KW-1185">Reference proteome</keyword>
<protein>
    <submittedName>
        <fullName evidence="3">Alkaline phosphatase</fullName>
    </submittedName>
</protein>
<dbReference type="Gene3D" id="3.40.720.10">
    <property type="entry name" value="Alkaline Phosphatase, subunit A"/>
    <property type="match status" value="1"/>
</dbReference>
<dbReference type="InterPro" id="IPR001952">
    <property type="entry name" value="Alkaline_phosphatase"/>
</dbReference>
<feature type="signal peptide" evidence="2">
    <location>
        <begin position="1"/>
        <end position="21"/>
    </location>
</feature>
<evidence type="ECO:0000313" key="4">
    <source>
        <dbReference type="Proteomes" id="UP000707352"/>
    </source>
</evidence>
<keyword evidence="2" id="KW-0732">Signal</keyword>
<proteinExistence type="inferred from homology"/>
<evidence type="ECO:0000256" key="1">
    <source>
        <dbReference type="RuleBase" id="RU003946"/>
    </source>
</evidence>
<comment type="caution">
    <text evidence="3">The sequence shown here is derived from an EMBL/GenBank/DDBJ whole genome shotgun (WGS) entry which is preliminary data.</text>
</comment>
<name>A0ABX0VCY9_9HYPH</name>
<sequence>MKTWTALGVGLLGLVATGAQAQTIYPISRAEILAGSKFDFKVEFPGAPAQGAVKVTINGQDPAIALGQSAKFVEKEDGGDLSAYWIRGAQISKPGAYIVEASLGDKKATVKWEVFGTPQRKAKNVILFVGDGLSVPHRTAARILSKGIVEGKYNGELAMDEMPHMALVSTSGTDSVVTDSANAMSAYTTGHKSCVNALGVYCAKNKSTLDHPKVETIGELAKRRNGGMSVGVVSNSEIEDATPAGMVSHTRRRADFNDIVKMFYDVKPDVILGGGSPNFLAKSTPGSKRTDEDDYIKKFEADGYKFVSTKQEMQAAAKAGSSKVLGLFNTGNIDGALDLKILKKGTVSKFPDQPDLVEQTKAALDVLSKNPNGFMLMVESARIDKYAHSLDAERTIYDTIMLDNAVKAAKDFVANRDDTLIIVVGDHAHPVSIIGTYDDDTPGNQLRDKLGTYAEAKYPNYPAPNADGYPEKVDVSRRLAFVFGSYPDYCDLGRPYMNGENVPAVKAADGKTYVANEEYCKDPMAARRTGNLPLDANSGVHSADDLVLTAMGPGSEMFKARVDNTYVFRVMATALGLGQ</sequence>
<evidence type="ECO:0000256" key="2">
    <source>
        <dbReference type="SAM" id="SignalP"/>
    </source>
</evidence>
<feature type="chain" id="PRO_5047229466" evidence="2">
    <location>
        <begin position="22"/>
        <end position="579"/>
    </location>
</feature>
<dbReference type="PRINTS" id="PR00113">
    <property type="entry name" value="ALKPHPHTASE"/>
</dbReference>
<dbReference type="InterPro" id="IPR017850">
    <property type="entry name" value="Alkaline_phosphatase_core_sf"/>
</dbReference>
<dbReference type="EMBL" id="JAATJS010000004">
    <property type="protein sequence ID" value="NIX77533.1"/>
    <property type="molecule type" value="Genomic_DNA"/>
</dbReference>
<gene>
    <name evidence="3" type="ORF">HB375_13070</name>
</gene>
<dbReference type="PANTHER" id="PTHR11596:SF72">
    <property type="entry name" value="ALKALINE PHOSPHATASE"/>
    <property type="match status" value="1"/>
</dbReference>
<dbReference type="PANTHER" id="PTHR11596">
    <property type="entry name" value="ALKALINE PHOSPHATASE"/>
    <property type="match status" value="1"/>
</dbReference>
<dbReference type="RefSeq" id="WP_167673437.1">
    <property type="nucleotide sequence ID" value="NZ_JAATJS010000004.1"/>
</dbReference>
<dbReference type="Proteomes" id="UP000707352">
    <property type="component" value="Unassembled WGS sequence"/>
</dbReference>
<dbReference type="SUPFAM" id="SSF53649">
    <property type="entry name" value="Alkaline phosphatase-like"/>
    <property type="match status" value="1"/>
</dbReference>
<evidence type="ECO:0000313" key="3">
    <source>
        <dbReference type="EMBL" id="NIX77533.1"/>
    </source>
</evidence>
<dbReference type="Pfam" id="PF00245">
    <property type="entry name" value="Alk_phosphatase"/>
    <property type="match status" value="1"/>
</dbReference>
<organism evidence="3 4">
    <name type="scientific">Microvirga terricola</name>
    <dbReference type="NCBI Taxonomy" id="2719797"/>
    <lineage>
        <taxon>Bacteria</taxon>
        <taxon>Pseudomonadati</taxon>
        <taxon>Pseudomonadota</taxon>
        <taxon>Alphaproteobacteria</taxon>
        <taxon>Hyphomicrobiales</taxon>
        <taxon>Methylobacteriaceae</taxon>
        <taxon>Microvirga</taxon>
    </lineage>
</organism>
<reference evidence="3 4" key="1">
    <citation type="submission" date="2020-03" db="EMBL/GenBank/DDBJ databases">
        <title>The genome sequence of Microvirga sp. c23x22.</title>
        <authorList>
            <person name="Zhang X."/>
        </authorList>
    </citation>
    <scope>NUCLEOTIDE SEQUENCE [LARGE SCALE GENOMIC DNA]</scope>
    <source>
        <strain evidence="4">c23x22</strain>
    </source>
</reference>
<dbReference type="CDD" id="cd16012">
    <property type="entry name" value="ALP"/>
    <property type="match status" value="1"/>
</dbReference>
<accession>A0ABX0VCY9</accession>
<comment type="similarity">
    <text evidence="1">Belongs to the alkaline phosphatase family.</text>
</comment>